<proteinExistence type="inferred from homology"/>
<evidence type="ECO:0000256" key="5">
    <source>
        <dbReference type="ARBA" id="ARBA00023274"/>
    </source>
</evidence>
<evidence type="ECO:0000256" key="6">
    <source>
        <dbReference type="ARBA" id="ARBA00035243"/>
    </source>
</evidence>
<dbReference type="GO" id="GO:0022625">
    <property type="term" value="C:cytosolic large ribosomal subunit"/>
    <property type="evidence" value="ECO:0007669"/>
    <property type="project" value="TreeGrafter"/>
</dbReference>
<keyword evidence="5 7" id="KW-0687">Ribonucleoprotein</keyword>
<evidence type="ECO:0000313" key="8">
    <source>
        <dbReference type="EMBL" id="OAL10364.1"/>
    </source>
</evidence>
<dbReference type="PANTHER" id="PTHR11229:SF16">
    <property type="entry name" value="LARGE RIBOSOMAL SUBUNIT PROTEIN UL3C"/>
    <property type="match status" value="1"/>
</dbReference>
<evidence type="ECO:0000256" key="7">
    <source>
        <dbReference type="HAMAP-Rule" id="MF_01325"/>
    </source>
</evidence>
<protein>
    <recommendedName>
        <fullName evidence="6 7">Large ribosomal subunit protein uL3</fullName>
    </recommendedName>
</protein>
<name>A0A1A9QE18_9MOLU</name>
<dbReference type="Gene3D" id="2.40.30.10">
    <property type="entry name" value="Translation factors"/>
    <property type="match status" value="1"/>
</dbReference>
<evidence type="ECO:0000256" key="3">
    <source>
        <dbReference type="ARBA" id="ARBA00022884"/>
    </source>
</evidence>
<dbReference type="Gene3D" id="3.30.160.810">
    <property type="match status" value="1"/>
</dbReference>
<dbReference type="FunFam" id="2.40.30.10:FF:000004">
    <property type="entry name" value="50S ribosomal protein L3"/>
    <property type="match status" value="1"/>
</dbReference>
<keyword evidence="9" id="KW-1185">Reference proteome</keyword>
<dbReference type="Proteomes" id="UP000077623">
    <property type="component" value="Unassembled WGS sequence"/>
</dbReference>
<comment type="subunit">
    <text evidence="7">Part of the 50S ribosomal subunit. Forms a cluster with proteins L14 and L19.</text>
</comment>
<dbReference type="InterPro" id="IPR000597">
    <property type="entry name" value="Ribosomal_uL3"/>
</dbReference>
<dbReference type="SUPFAM" id="SSF50447">
    <property type="entry name" value="Translation proteins"/>
    <property type="match status" value="1"/>
</dbReference>
<accession>A0A1A9QE18</accession>
<dbReference type="STRING" id="432608.A6V39_02925"/>
<comment type="similarity">
    <text evidence="1 7">Belongs to the universal ribosomal protein uL3 family.</text>
</comment>
<gene>
    <name evidence="7" type="primary">rplC</name>
    <name evidence="8" type="ORF">A6V39_02925</name>
</gene>
<dbReference type="FunFam" id="3.30.160.810:FF:000001">
    <property type="entry name" value="50S ribosomal protein L3"/>
    <property type="match status" value="1"/>
</dbReference>
<keyword evidence="2 7" id="KW-0699">rRNA-binding</keyword>
<dbReference type="AlphaFoldDB" id="A0A1A9QE18"/>
<sequence length="229" mass="25247">MQVIIGKKVGMTQLFSESGVLVPVTAIEVEPNLIVDLKTPEKDGYSAVVAGYGEIKEKELSKPVLGQFKKKKLTPRRKIIEFRNMDQKGLEVGGTLNIEALFKAGDLVDVSGITRGHGFTGAIKLWNFACGPRSHGAGYPHRYQGSLETGRGGMSPQKVWKGKKMAGRYGVEKVTIANLEVVYIDADKKLIFLKGAVPGRSNSLLRIKTTTRKRKHKAEAFKLLKHERS</sequence>
<dbReference type="RefSeq" id="WP_187150205.1">
    <property type="nucleotide sequence ID" value="NZ_LWUJ01000011.1"/>
</dbReference>
<dbReference type="PANTHER" id="PTHR11229">
    <property type="entry name" value="50S RIBOSOMAL PROTEIN L3"/>
    <property type="match status" value="1"/>
</dbReference>
<evidence type="ECO:0000256" key="2">
    <source>
        <dbReference type="ARBA" id="ARBA00022730"/>
    </source>
</evidence>
<dbReference type="NCBIfam" id="TIGR03625">
    <property type="entry name" value="L3_bact"/>
    <property type="match status" value="1"/>
</dbReference>
<comment type="caution">
    <text evidence="8">The sequence shown here is derived from an EMBL/GenBank/DDBJ whole genome shotgun (WGS) entry which is preliminary data.</text>
</comment>
<keyword evidence="3 7" id="KW-0694">RNA-binding</keyword>
<evidence type="ECO:0000313" key="9">
    <source>
        <dbReference type="Proteomes" id="UP000077623"/>
    </source>
</evidence>
<dbReference type="GO" id="GO:0003735">
    <property type="term" value="F:structural constituent of ribosome"/>
    <property type="evidence" value="ECO:0007669"/>
    <property type="project" value="UniProtKB-UniRule"/>
</dbReference>
<dbReference type="GO" id="GO:0019843">
    <property type="term" value="F:rRNA binding"/>
    <property type="evidence" value="ECO:0007669"/>
    <property type="project" value="UniProtKB-UniRule"/>
</dbReference>
<dbReference type="GO" id="GO:0006412">
    <property type="term" value="P:translation"/>
    <property type="evidence" value="ECO:0007669"/>
    <property type="project" value="UniProtKB-UniRule"/>
</dbReference>
<dbReference type="EMBL" id="LWUJ01000011">
    <property type="protein sequence ID" value="OAL10364.1"/>
    <property type="molecule type" value="Genomic_DNA"/>
</dbReference>
<dbReference type="Pfam" id="PF00297">
    <property type="entry name" value="Ribosomal_L3"/>
    <property type="match status" value="1"/>
</dbReference>
<comment type="function">
    <text evidence="7">One of the primary rRNA binding proteins, it binds directly near the 3'-end of the 23S rRNA, where it nucleates assembly of the 50S subunit.</text>
</comment>
<reference evidence="9" key="1">
    <citation type="submission" date="2016-04" db="EMBL/GenBank/DDBJ databases">
        <authorList>
            <person name="Quiroz-Castaneda R.E."/>
            <person name="Martinez-Ocampo F."/>
        </authorList>
    </citation>
    <scope>NUCLEOTIDE SEQUENCE [LARGE SCALE GENOMIC DNA]</scope>
    <source>
        <strain evidence="9">INIFAP01</strain>
    </source>
</reference>
<dbReference type="InterPro" id="IPR009000">
    <property type="entry name" value="Transl_B-barrel_sf"/>
</dbReference>
<dbReference type="InterPro" id="IPR019927">
    <property type="entry name" value="Ribosomal_uL3_bac/org-type"/>
</dbReference>
<evidence type="ECO:0000256" key="1">
    <source>
        <dbReference type="ARBA" id="ARBA00006540"/>
    </source>
</evidence>
<keyword evidence="4 7" id="KW-0689">Ribosomal protein</keyword>
<evidence type="ECO:0000256" key="4">
    <source>
        <dbReference type="ARBA" id="ARBA00022980"/>
    </source>
</evidence>
<organism evidence="8 9">
    <name type="scientific">Candidatus Mycoplasma haematobovis</name>
    <dbReference type="NCBI Taxonomy" id="432608"/>
    <lineage>
        <taxon>Bacteria</taxon>
        <taxon>Bacillati</taxon>
        <taxon>Mycoplasmatota</taxon>
        <taxon>Mollicutes</taxon>
        <taxon>Mycoplasmataceae</taxon>
        <taxon>Mycoplasma</taxon>
    </lineage>
</organism>
<dbReference type="HAMAP" id="MF_01325_B">
    <property type="entry name" value="Ribosomal_uL3_B"/>
    <property type="match status" value="1"/>
</dbReference>